<evidence type="ECO:0000259" key="3">
    <source>
        <dbReference type="Pfam" id="PF19040"/>
    </source>
</evidence>
<comment type="caution">
    <text evidence="4">The sequence shown here is derived from an EMBL/GenBank/DDBJ whole genome shotgun (WGS) entry which is preliminary data.</text>
</comment>
<dbReference type="Proteomes" id="UP000249458">
    <property type="component" value="Unassembled WGS sequence"/>
</dbReference>
<keyword evidence="1" id="KW-0812">Transmembrane</keyword>
<feature type="domain" description="SGNH" evidence="3">
    <location>
        <begin position="446"/>
        <end position="654"/>
    </location>
</feature>
<feature type="transmembrane region" description="Helical" evidence="1">
    <location>
        <begin position="347"/>
        <end position="366"/>
    </location>
</feature>
<organism evidence="4 5">
    <name type="scientific">Legionella quinlivanii</name>
    <dbReference type="NCBI Taxonomy" id="45073"/>
    <lineage>
        <taxon>Bacteria</taxon>
        <taxon>Pseudomonadati</taxon>
        <taxon>Pseudomonadota</taxon>
        <taxon>Gammaproteobacteria</taxon>
        <taxon>Legionellales</taxon>
        <taxon>Legionellaceae</taxon>
        <taxon>Legionella</taxon>
    </lineage>
</organism>
<dbReference type="RefSeq" id="WP_112218915.1">
    <property type="nucleotide sequence ID" value="NZ_MVJN01000003.1"/>
</dbReference>
<dbReference type="PANTHER" id="PTHR23028">
    <property type="entry name" value="ACETYLTRANSFERASE"/>
    <property type="match status" value="1"/>
</dbReference>
<feature type="transmembrane region" description="Helical" evidence="1">
    <location>
        <begin position="179"/>
        <end position="199"/>
    </location>
</feature>
<dbReference type="EMBL" id="MVJN01000003">
    <property type="protein sequence ID" value="RAP37559.1"/>
    <property type="molecule type" value="Genomic_DNA"/>
</dbReference>
<keyword evidence="1" id="KW-1133">Transmembrane helix</keyword>
<sequence length="697" mass="79460">MSAEKGSSVTKGAISLSSPGYRPDIDGLRAIAVLSVVLYHAFPGRLMGGFIGVDIFFILSGFLISTIIFENLERGTFSFAEFYARRIKRIFPALILVLIIIYIFGWFTLLADEFKQLGKHIAAGTGFVSNFVLMNEAGYFDNLADTKPLLHLWSLGIEEQFYIIWPLLLWFAWKRNFNLLTITIIAVSLSFYLNLVGVSQDITATFYSPQTRFWELLCGSLLAWLMLYHRKAFATVNTKLNAWINSILYHNAYQASSNTFSNILAFLGLLLLVFGFCEINMTVSFPGVWAVVPILGTILIISAGSDAWINRKILSNKVAVWFGLISFPLYLWHWPLLSFARILSVEYPTGIVRISIVLISIILSYLTYKFIEKPIRLGKHFQRLKIVLLLLLMPLCGLVAYNTYLENGYEFREVVNRVNSFYSPYAQQYENSLAKKYQNYLGEDISASKKPVVLIIGDSYTVNWASALSRHIDLDHFDVVSISYLGCDIRIDSQKITALSTANQFQSICETFQSFINNVSIIKRISSIMLVSHRPFEYVINPSRFDIIRWLKQKNAASDVFVFGNYFQLDEKKYLSCTHLMARARRGSETCLKYANYPLSEPKIETLPFYPKDLSFKYVDIIKLHCNYSRSGCATEANGVPFMSDWNHLNAAFLDFILQDIQIKKADVLAELGLLKYFTSDQKQRLASITDKVQDKV</sequence>
<dbReference type="GO" id="GO:0016020">
    <property type="term" value="C:membrane"/>
    <property type="evidence" value="ECO:0007669"/>
    <property type="project" value="TreeGrafter"/>
</dbReference>
<dbReference type="GO" id="GO:0016747">
    <property type="term" value="F:acyltransferase activity, transferring groups other than amino-acyl groups"/>
    <property type="evidence" value="ECO:0007669"/>
    <property type="project" value="InterPro"/>
</dbReference>
<dbReference type="GO" id="GO:0009103">
    <property type="term" value="P:lipopolysaccharide biosynthetic process"/>
    <property type="evidence" value="ECO:0007669"/>
    <property type="project" value="TreeGrafter"/>
</dbReference>
<dbReference type="PANTHER" id="PTHR23028:SF53">
    <property type="entry name" value="ACYL_TRANSF_3 DOMAIN-CONTAINING PROTEIN"/>
    <property type="match status" value="1"/>
</dbReference>
<accession>A0A364LLE2</accession>
<evidence type="ECO:0000313" key="4">
    <source>
        <dbReference type="EMBL" id="RAP37559.1"/>
    </source>
</evidence>
<keyword evidence="1" id="KW-0472">Membrane</keyword>
<dbReference type="InterPro" id="IPR043968">
    <property type="entry name" value="SGNH"/>
</dbReference>
<proteinExistence type="predicted"/>
<dbReference type="InterPro" id="IPR050879">
    <property type="entry name" value="Acyltransferase_3"/>
</dbReference>
<feature type="transmembrane region" description="Helical" evidence="1">
    <location>
        <begin position="211"/>
        <end position="229"/>
    </location>
</feature>
<gene>
    <name evidence="4" type="ORF">B1207_05145</name>
</gene>
<dbReference type="Pfam" id="PF19040">
    <property type="entry name" value="SGNH"/>
    <property type="match status" value="1"/>
</dbReference>
<dbReference type="Pfam" id="PF01757">
    <property type="entry name" value="Acyl_transf_3"/>
    <property type="match status" value="1"/>
</dbReference>
<feature type="domain" description="Acyltransferase 3" evidence="2">
    <location>
        <begin position="24"/>
        <end position="368"/>
    </location>
</feature>
<feature type="transmembrane region" description="Helical" evidence="1">
    <location>
        <begin position="287"/>
        <end position="309"/>
    </location>
</feature>
<feature type="transmembrane region" description="Helical" evidence="1">
    <location>
        <begin position="386"/>
        <end position="404"/>
    </location>
</feature>
<feature type="transmembrane region" description="Helical" evidence="1">
    <location>
        <begin position="46"/>
        <end position="69"/>
    </location>
</feature>
<evidence type="ECO:0008006" key="6">
    <source>
        <dbReference type="Google" id="ProtNLM"/>
    </source>
</evidence>
<dbReference type="InterPro" id="IPR002656">
    <property type="entry name" value="Acyl_transf_3_dom"/>
</dbReference>
<feature type="transmembrane region" description="Helical" evidence="1">
    <location>
        <begin position="90"/>
        <end position="109"/>
    </location>
</feature>
<feature type="transmembrane region" description="Helical" evidence="1">
    <location>
        <begin position="263"/>
        <end position="281"/>
    </location>
</feature>
<evidence type="ECO:0000259" key="2">
    <source>
        <dbReference type="Pfam" id="PF01757"/>
    </source>
</evidence>
<reference evidence="4 5" key="1">
    <citation type="submission" date="2017-02" db="EMBL/GenBank/DDBJ databases">
        <title>Legionella quilivanii strain from human: case report and whole genome sequencing analysis.</title>
        <authorList>
            <person name="Lalancette C."/>
            <person name="Leduc J.-M."/>
            <person name="Levesque S."/>
            <person name="Fournier E."/>
            <person name="Saoud J."/>
            <person name="Faucher S.P."/>
            <person name="Bernard K."/>
            <person name="Martineau C."/>
            <person name="Longtin J."/>
        </authorList>
    </citation>
    <scope>NUCLEOTIDE SEQUENCE [LARGE SCALE GENOMIC DNA]</scope>
    <source>
        <strain evidence="4 5">ID143958</strain>
    </source>
</reference>
<evidence type="ECO:0000256" key="1">
    <source>
        <dbReference type="SAM" id="Phobius"/>
    </source>
</evidence>
<evidence type="ECO:0000313" key="5">
    <source>
        <dbReference type="Proteomes" id="UP000249458"/>
    </source>
</evidence>
<protein>
    <recommendedName>
        <fullName evidence="6">Acyltransferase</fullName>
    </recommendedName>
</protein>
<name>A0A364LLE2_9GAMM</name>
<feature type="transmembrane region" description="Helical" evidence="1">
    <location>
        <begin position="150"/>
        <end position="172"/>
    </location>
</feature>
<dbReference type="AlphaFoldDB" id="A0A364LLE2"/>
<feature type="transmembrane region" description="Helical" evidence="1">
    <location>
        <begin position="318"/>
        <end position="335"/>
    </location>
</feature>